<feature type="transmembrane region" description="Helical" evidence="2">
    <location>
        <begin position="49"/>
        <end position="73"/>
    </location>
</feature>
<dbReference type="Proteomes" id="UP001218188">
    <property type="component" value="Unassembled WGS sequence"/>
</dbReference>
<evidence type="ECO:0000256" key="2">
    <source>
        <dbReference type="SAM" id="Phobius"/>
    </source>
</evidence>
<sequence>MATPATSVSTALPSPISSAVSRGSNTAPTPSGQTPSSPRVLDANQVGKFYVTMICWRLLNTMVMLGLGIFKAVVTYRGQPTAPKTLDWVTGVVWALISYWMALFEADSTQGLAAGYYNLHVRITPCRCVNTVVVLSLGVYKAVTTYLGQTSTSTILDWVVGVGWVLISYWTDILEADNPSLAIPDFGPWFFSCDFGGRKRVHFNRPLLWYKPHVDITPWRSLNTIVVLGLGTCKISAAFRGQTTVPTTLEWITGVVWLLIAYWLGFSEKGDPSWFLSRDISGALSFAMLAILGVVGVLYVLFVMYLVLSSIPMMWQEYSLCLSSPKVLCIRRSSICDIIAARRGLWDTFSLYFVFQ</sequence>
<gene>
    <name evidence="3" type="ORF">C8F04DRAFT_1067826</name>
</gene>
<keyword evidence="4" id="KW-1185">Reference proteome</keyword>
<accession>A0AAD6TJR8</accession>
<feature type="compositionally biased region" description="Polar residues" evidence="1">
    <location>
        <begin position="1"/>
        <end position="37"/>
    </location>
</feature>
<dbReference type="EMBL" id="JARJCM010000005">
    <property type="protein sequence ID" value="KAJ7045132.1"/>
    <property type="molecule type" value="Genomic_DNA"/>
</dbReference>
<comment type="caution">
    <text evidence="3">The sequence shown here is derived from an EMBL/GenBank/DDBJ whole genome shotgun (WGS) entry which is preliminary data.</text>
</comment>
<organism evidence="3 4">
    <name type="scientific">Mycena alexandri</name>
    <dbReference type="NCBI Taxonomy" id="1745969"/>
    <lineage>
        <taxon>Eukaryota</taxon>
        <taxon>Fungi</taxon>
        <taxon>Dikarya</taxon>
        <taxon>Basidiomycota</taxon>
        <taxon>Agaricomycotina</taxon>
        <taxon>Agaricomycetes</taxon>
        <taxon>Agaricomycetidae</taxon>
        <taxon>Agaricales</taxon>
        <taxon>Marasmiineae</taxon>
        <taxon>Mycenaceae</taxon>
        <taxon>Mycena</taxon>
    </lineage>
</organism>
<feature type="transmembrane region" description="Helical" evidence="2">
    <location>
        <begin position="286"/>
        <end position="308"/>
    </location>
</feature>
<name>A0AAD6TJR8_9AGAR</name>
<keyword evidence="2" id="KW-0812">Transmembrane</keyword>
<feature type="transmembrane region" description="Helical" evidence="2">
    <location>
        <begin position="249"/>
        <end position="266"/>
    </location>
</feature>
<dbReference type="AlphaFoldDB" id="A0AAD6TJR8"/>
<proteinExistence type="predicted"/>
<feature type="transmembrane region" description="Helical" evidence="2">
    <location>
        <begin position="85"/>
        <end position="102"/>
    </location>
</feature>
<keyword evidence="2" id="KW-1133">Transmembrane helix</keyword>
<feature type="region of interest" description="Disordered" evidence="1">
    <location>
        <begin position="1"/>
        <end position="39"/>
    </location>
</feature>
<evidence type="ECO:0000313" key="3">
    <source>
        <dbReference type="EMBL" id="KAJ7045132.1"/>
    </source>
</evidence>
<evidence type="ECO:0000256" key="1">
    <source>
        <dbReference type="SAM" id="MobiDB-lite"/>
    </source>
</evidence>
<evidence type="ECO:0000313" key="4">
    <source>
        <dbReference type="Proteomes" id="UP001218188"/>
    </source>
</evidence>
<keyword evidence="2" id="KW-0472">Membrane</keyword>
<reference evidence="3" key="1">
    <citation type="submission" date="2023-03" db="EMBL/GenBank/DDBJ databases">
        <title>Massive genome expansion in bonnet fungi (Mycena s.s.) driven by repeated elements and novel gene families across ecological guilds.</title>
        <authorList>
            <consortium name="Lawrence Berkeley National Laboratory"/>
            <person name="Harder C.B."/>
            <person name="Miyauchi S."/>
            <person name="Viragh M."/>
            <person name="Kuo A."/>
            <person name="Thoen E."/>
            <person name="Andreopoulos B."/>
            <person name="Lu D."/>
            <person name="Skrede I."/>
            <person name="Drula E."/>
            <person name="Henrissat B."/>
            <person name="Morin E."/>
            <person name="Kohler A."/>
            <person name="Barry K."/>
            <person name="LaButti K."/>
            <person name="Morin E."/>
            <person name="Salamov A."/>
            <person name="Lipzen A."/>
            <person name="Mereny Z."/>
            <person name="Hegedus B."/>
            <person name="Baldrian P."/>
            <person name="Stursova M."/>
            <person name="Weitz H."/>
            <person name="Taylor A."/>
            <person name="Grigoriev I.V."/>
            <person name="Nagy L.G."/>
            <person name="Martin F."/>
            <person name="Kauserud H."/>
        </authorList>
    </citation>
    <scope>NUCLEOTIDE SEQUENCE</scope>
    <source>
        <strain evidence="3">CBHHK200</strain>
    </source>
</reference>
<protein>
    <submittedName>
        <fullName evidence="3">Uncharacterized protein</fullName>
    </submittedName>
</protein>